<gene>
    <name evidence="2" type="ORF">LshimejAT787_2301020</name>
</gene>
<proteinExistence type="predicted"/>
<sequence length="423" mass="45579">MQTCTLLTRSPSALVSHLSQLSKSFADHTLLFALSPNVPPADLSNLVTRLTTFSPTTLGCLSAPLPNQNRIACSLALFPSSSAVPFRSTIPGRPTPQVGRWHAFRKKDHDDVPSAPQGELSWSEVWNRNAGGVALPPALQDLNPDYVNEVVYLTDRAPEGLVNALAEFPRATKLGLIAASTPFITGRPVTLFHNDNIYDSGAVGLAFRRAPGASAQTEFSGVLPISPVMTVTDCEGNMLNALDDTNPTQLLLDAIRKTGIAMDASQSFKDEETFLLGVVPNAAEPQQMYSITAGDPWRGNISLASQNAPAVGTQVQVCAPIHLMANSEIRPSWQFFHRPKSAKVEVPMTRPRSNDTSALRFLACAEIPFDSVEVGDGEVEVLQDAFIAASENGFVLGRPNEDTWTCIVPGGVASLEWPRLTEH</sequence>
<dbReference type="Proteomes" id="UP001063166">
    <property type="component" value="Unassembled WGS sequence"/>
</dbReference>
<evidence type="ECO:0000259" key="1">
    <source>
        <dbReference type="Pfam" id="PF08495"/>
    </source>
</evidence>
<feature type="domain" description="FIST" evidence="1">
    <location>
        <begin position="187"/>
        <end position="244"/>
    </location>
</feature>
<dbReference type="Pfam" id="PF08495">
    <property type="entry name" value="FIST"/>
    <property type="match status" value="1"/>
</dbReference>
<comment type="caution">
    <text evidence="2">The sequence shown here is derived from an EMBL/GenBank/DDBJ whole genome shotgun (WGS) entry which is preliminary data.</text>
</comment>
<name>A0A9P3Q2C8_LYOSH</name>
<keyword evidence="3" id="KW-1185">Reference proteome</keyword>
<organism evidence="2 3">
    <name type="scientific">Lyophyllum shimeji</name>
    <name type="common">Hon-shimeji</name>
    <name type="synonym">Tricholoma shimeji</name>
    <dbReference type="NCBI Taxonomy" id="47721"/>
    <lineage>
        <taxon>Eukaryota</taxon>
        <taxon>Fungi</taxon>
        <taxon>Dikarya</taxon>
        <taxon>Basidiomycota</taxon>
        <taxon>Agaricomycotina</taxon>
        <taxon>Agaricomycetes</taxon>
        <taxon>Agaricomycetidae</taxon>
        <taxon>Agaricales</taxon>
        <taxon>Tricholomatineae</taxon>
        <taxon>Lyophyllaceae</taxon>
        <taxon>Lyophyllum</taxon>
    </lineage>
</organism>
<dbReference type="OrthoDB" id="10251508at2759"/>
<protein>
    <recommendedName>
        <fullName evidence="1">FIST domain-containing protein</fullName>
    </recommendedName>
</protein>
<evidence type="ECO:0000313" key="3">
    <source>
        <dbReference type="Proteomes" id="UP001063166"/>
    </source>
</evidence>
<reference evidence="2" key="1">
    <citation type="submission" date="2022-07" db="EMBL/GenBank/DDBJ databases">
        <title>The genome of Lyophyllum shimeji provides insight into the initial evolution of ectomycorrhizal fungal genome.</title>
        <authorList>
            <person name="Kobayashi Y."/>
            <person name="Shibata T."/>
            <person name="Hirakawa H."/>
            <person name="Shigenobu S."/>
            <person name="Nishiyama T."/>
            <person name="Yamada A."/>
            <person name="Hasebe M."/>
            <person name="Kawaguchi M."/>
        </authorList>
    </citation>
    <scope>NUCLEOTIDE SEQUENCE</scope>
    <source>
        <strain evidence="2">AT787</strain>
    </source>
</reference>
<dbReference type="EMBL" id="BRPK01000023">
    <property type="protein sequence ID" value="GLB45542.1"/>
    <property type="molecule type" value="Genomic_DNA"/>
</dbReference>
<accession>A0A9P3Q2C8</accession>
<evidence type="ECO:0000313" key="2">
    <source>
        <dbReference type="EMBL" id="GLB45542.1"/>
    </source>
</evidence>
<dbReference type="InterPro" id="IPR013702">
    <property type="entry name" value="FIST_domain_N"/>
</dbReference>
<dbReference type="AlphaFoldDB" id="A0A9P3Q2C8"/>